<keyword evidence="3" id="KW-0949">S-adenosyl-L-methionine</keyword>
<evidence type="ECO:0000256" key="4">
    <source>
        <dbReference type="ARBA" id="ARBA00022723"/>
    </source>
</evidence>
<dbReference type="SFLD" id="SFLDG01067">
    <property type="entry name" value="SPASM/twitch_domain_containing"/>
    <property type="match status" value="1"/>
</dbReference>
<name>A0A8J7H4F4_9FIRM</name>
<dbReference type="InterPro" id="IPR050377">
    <property type="entry name" value="Radical_SAM_PqqE_MftC-like"/>
</dbReference>
<dbReference type="PROSITE" id="PS51918">
    <property type="entry name" value="RADICAL_SAM"/>
    <property type="match status" value="1"/>
</dbReference>
<dbReference type="InterPro" id="IPR017200">
    <property type="entry name" value="PqqE-like"/>
</dbReference>
<protein>
    <submittedName>
        <fullName evidence="9">Radical SAM protein</fullName>
    </submittedName>
</protein>
<evidence type="ECO:0000256" key="1">
    <source>
        <dbReference type="ARBA" id="ARBA00001966"/>
    </source>
</evidence>
<dbReference type="Gene3D" id="3.20.20.70">
    <property type="entry name" value="Aldolase class I"/>
    <property type="match status" value="1"/>
</dbReference>
<dbReference type="Proteomes" id="UP000623269">
    <property type="component" value="Unassembled WGS sequence"/>
</dbReference>
<dbReference type="PROSITE" id="PS01305">
    <property type="entry name" value="MOAA_NIFB_PQQE"/>
    <property type="match status" value="1"/>
</dbReference>
<dbReference type="InterPro" id="IPR058240">
    <property type="entry name" value="rSAM_sf"/>
</dbReference>
<dbReference type="GO" id="GO:0046872">
    <property type="term" value="F:metal ion binding"/>
    <property type="evidence" value="ECO:0007669"/>
    <property type="project" value="UniProtKB-KW"/>
</dbReference>
<dbReference type="CDD" id="cd01335">
    <property type="entry name" value="Radical_SAM"/>
    <property type="match status" value="1"/>
</dbReference>
<dbReference type="InterPro" id="IPR000385">
    <property type="entry name" value="MoaA_NifB_PqqE_Fe-S-bd_CS"/>
</dbReference>
<evidence type="ECO:0000313" key="10">
    <source>
        <dbReference type="Proteomes" id="UP000623269"/>
    </source>
</evidence>
<keyword evidence="10" id="KW-1185">Reference proteome</keyword>
<reference evidence="9" key="1">
    <citation type="submission" date="2020-12" db="EMBL/GenBank/DDBJ databases">
        <title>M. sibirica DSM 26468T genome.</title>
        <authorList>
            <person name="Thieme N."/>
            <person name="Rettenmaier R."/>
            <person name="Zverlov V."/>
            <person name="Liebl W."/>
        </authorList>
    </citation>
    <scope>NUCLEOTIDE SEQUENCE</scope>
    <source>
        <strain evidence="9">DSM 26468</strain>
    </source>
</reference>
<accession>A0A8J7H4F4</accession>
<comment type="caution">
    <text evidence="9">The sequence shown here is derived from an EMBL/GenBank/DDBJ whole genome shotgun (WGS) entry which is preliminary data.</text>
</comment>
<proteinExistence type="predicted"/>
<keyword evidence="7" id="KW-0411">Iron-sulfur</keyword>
<dbReference type="GO" id="GO:0051539">
    <property type="term" value="F:4 iron, 4 sulfur cluster binding"/>
    <property type="evidence" value="ECO:0007669"/>
    <property type="project" value="UniProtKB-KW"/>
</dbReference>
<evidence type="ECO:0000259" key="8">
    <source>
        <dbReference type="PROSITE" id="PS51918"/>
    </source>
</evidence>
<evidence type="ECO:0000313" key="9">
    <source>
        <dbReference type="EMBL" id="MBH1939376.1"/>
    </source>
</evidence>
<dbReference type="InterPro" id="IPR007197">
    <property type="entry name" value="rSAM"/>
</dbReference>
<dbReference type="EMBL" id="JAEAGR010000001">
    <property type="protein sequence ID" value="MBH1939376.1"/>
    <property type="molecule type" value="Genomic_DNA"/>
</dbReference>
<organism evidence="9 10">
    <name type="scientific">Mobilitalea sibirica</name>
    <dbReference type="NCBI Taxonomy" id="1462919"/>
    <lineage>
        <taxon>Bacteria</taxon>
        <taxon>Bacillati</taxon>
        <taxon>Bacillota</taxon>
        <taxon>Clostridia</taxon>
        <taxon>Lachnospirales</taxon>
        <taxon>Lachnospiraceae</taxon>
        <taxon>Mobilitalea</taxon>
    </lineage>
</organism>
<evidence type="ECO:0000256" key="2">
    <source>
        <dbReference type="ARBA" id="ARBA00022485"/>
    </source>
</evidence>
<keyword evidence="6" id="KW-0408">Iron</keyword>
<comment type="cofactor">
    <cofactor evidence="1">
        <name>[4Fe-4S] cluster</name>
        <dbReference type="ChEBI" id="CHEBI:49883"/>
    </cofactor>
</comment>
<keyword evidence="4" id="KW-0479">Metal-binding</keyword>
<dbReference type="Pfam" id="PF04055">
    <property type="entry name" value="Radical_SAM"/>
    <property type="match status" value="1"/>
</dbReference>
<gene>
    <name evidence="9" type="ORF">I5677_00550</name>
</gene>
<dbReference type="PANTHER" id="PTHR11228:SF7">
    <property type="entry name" value="PQQA PEPTIDE CYCLASE"/>
    <property type="match status" value="1"/>
</dbReference>
<dbReference type="PIRSF" id="PIRSF037420">
    <property type="entry name" value="PQQ_syn_pqqE"/>
    <property type="match status" value="1"/>
</dbReference>
<dbReference type="InterPro" id="IPR013785">
    <property type="entry name" value="Aldolase_TIM"/>
</dbReference>
<evidence type="ECO:0000256" key="5">
    <source>
        <dbReference type="ARBA" id="ARBA00023002"/>
    </source>
</evidence>
<keyword evidence="2" id="KW-0004">4Fe-4S</keyword>
<evidence type="ECO:0000256" key="6">
    <source>
        <dbReference type="ARBA" id="ARBA00023004"/>
    </source>
</evidence>
<sequence>MSHKLGCIAAEKKIPILGQFELTARCNLQCKMCYVCRNALDKQAISMEKTAKEWIKIAEEAMDAGMLYLLLTGGEVFIRKDFRDIYEELSKMGFIKSIYSNGTMITPQIAKWLGSMPPAQIDITLYGGSPKTYGKVCGDESGFERALQGIDLLLAEGINVQIRTSVIKENQEDFERLAELAEKRGVDLSIVNYISPRREGFCTNPEGERLNPKDLVQYEWRVNNYYHNKMEKSKGEKQNKNSEDELDDFVAQPDDGHPFQCNNGKSSFWITWDGKMIPCSLLDDPYTLPFETGFSQAWRDMTKACSCVLTCSTCKQCSLRDYCMSCPARLKSETGSFTEPASYLCEYAREMYQLSLDNKLTGGLVNEKVHKTYFRND</sequence>
<evidence type="ECO:0000256" key="3">
    <source>
        <dbReference type="ARBA" id="ARBA00022691"/>
    </source>
</evidence>
<keyword evidence="5" id="KW-0560">Oxidoreductase</keyword>
<dbReference type="AlphaFoldDB" id="A0A8J7H4F4"/>
<feature type="domain" description="Radical SAM core" evidence="8">
    <location>
        <begin position="12"/>
        <end position="233"/>
    </location>
</feature>
<dbReference type="SFLD" id="SFLDS00029">
    <property type="entry name" value="Radical_SAM"/>
    <property type="match status" value="1"/>
</dbReference>
<evidence type="ECO:0000256" key="7">
    <source>
        <dbReference type="ARBA" id="ARBA00023014"/>
    </source>
</evidence>
<dbReference type="SUPFAM" id="SSF102114">
    <property type="entry name" value="Radical SAM enzymes"/>
    <property type="match status" value="1"/>
</dbReference>
<dbReference type="GO" id="GO:0016491">
    <property type="term" value="F:oxidoreductase activity"/>
    <property type="evidence" value="ECO:0007669"/>
    <property type="project" value="UniProtKB-KW"/>
</dbReference>
<dbReference type="PANTHER" id="PTHR11228">
    <property type="entry name" value="RADICAL SAM DOMAIN PROTEIN"/>
    <property type="match status" value="1"/>
</dbReference>